<feature type="signal peptide" evidence="3">
    <location>
        <begin position="1"/>
        <end position="19"/>
    </location>
</feature>
<dbReference type="Proteomes" id="UP000320496">
    <property type="component" value="Chromosome"/>
</dbReference>
<feature type="domain" description="Sulfatase N-terminal" evidence="4">
    <location>
        <begin position="23"/>
        <end position="388"/>
    </location>
</feature>
<dbReference type="RefSeq" id="WP_145366708.1">
    <property type="nucleotide sequence ID" value="NZ_CP036275.1"/>
</dbReference>
<dbReference type="GO" id="GO:0004065">
    <property type="term" value="F:arylsulfatase activity"/>
    <property type="evidence" value="ECO:0007669"/>
    <property type="project" value="UniProtKB-EC"/>
</dbReference>
<dbReference type="OrthoDB" id="9783154at2"/>
<evidence type="ECO:0000313" key="6">
    <source>
        <dbReference type="Proteomes" id="UP000320496"/>
    </source>
</evidence>
<dbReference type="PANTHER" id="PTHR42693">
    <property type="entry name" value="ARYLSULFATASE FAMILY MEMBER"/>
    <property type="match status" value="1"/>
</dbReference>
<name>A0A517Z0I8_9PLAN</name>
<feature type="chain" id="PRO_5022231216" evidence="3">
    <location>
        <begin position="20"/>
        <end position="508"/>
    </location>
</feature>
<protein>
    <submittedName>
        <fullName evidence="5">Arylsulfatase</fullName>
        <ecNumber evidence="5">3.1.6.1</ecNumber>
    </submittedName>
</protein>
<sequence length="508" mass="56862" precursor="true">MKPFLAALIVLLCCRGSFAAETPNILLIYADDLGYGDVGCYNPESKVPTPHLDRLAAEGLRFTDAHSPSTVCTPSRYGVMTGRMPFRLDYRGVFTGVEGPCLITPDRLTLPEMLRQKGYETALFGKWHIGMTFLDRDGKPVYETSNARGMELVRHADLSRRILDGPLDRGFDHFFGTACCPTTDWLYAYIDGDHIPILPEGTRDRDALPMHPWSFDCRPGVVAPDFDFEQVDLVFLEKSKAFLEEHIANHPDRPFFLFHSAQAVHLPSFPAPSLQGKTEAGPHGDFIFEFDHIVGELLQTLERLDVADNTLILVTSDNGPEAPTVIHMRNDYDHDGARPWRGMKRDQWEGGHRVPFIARWPGRIAPGSVSDQTICQTDIMHTCAAIVGFELPDDAAEDSFNLLPVLLGEQGATSVRPYTLHQTIRLDLAIRRGPWKYLDHQGSGGNNYSRGLLKQYALPETAPEAPGQLYNLETDPGETTNLYFEHPEMVRELKSLLDETRSAGRSRS</sequence>
<dbReference type="KEGG" id="mri:Mal4_02800"/>
<dbReference type="AlphaFoldDB" id="A0A517Z0I8"/>
<reference evidence="5 6" key="1">
    <citation type="submission" date="2019-02" db="EMBL/GenBank/DDBJ databases">
        <title>Deep-cultivation of Planctomycetes and their phenomic and genomic characterization uncovers novel biology.</title>
        <authorList>
            <person name="Wiegand S."/>
            <person name="Jogler M."/>
            <person name="Boedeker C."/>
            <person name="Pinto D."/>
            <person name="Vollmers J."/>
            <person name="Rivas-Marin E."/>
            <person name="Kohn T."/>
            <person name="Peeters S.H."/>
            <person name="Heuer A."/>
            <person name="Rast P."/>
            <person name="Oberbeckmann S."/>
            <person name="Bunk B."/>
            <person name="Jeske O."/>
            <person name="Meyerdierks A."/>
            <person name="Storesund J.E."/>
            <person name="Kallscheuer N."/>
            <person name="Luecker S."/>
            <person name="Lage O.M."/>
            <person name="Pohl T."/>
            <person name="Merkel B.J."/>
            <person name="Hornburger P."/>
            <person name="Mueller R.-W."/>
            <person name="Bruemmer F."/>
            <person name="Labrenz M."/>
            <person name="Spormann A.M."/>
            <person name="Op den Camp H."/>
            <person name="Overmann J."/>
            <person name="Amann R."/>
            <person name="Jetten M.S.M."/>
            <person name="Mascher T."/>
            <person name="Medema M.H."/>
            <person name="Devos D.P."/>
            <person name="Kaster A.-K."/>
            <person name="Ovreas L."/>
            <person name="Rohde M."/>
            <person name="Galperin M.Y."/>
            <person name="Jogler C."/>
        </authorList>
    </citation>
    <scope>NUCLEOTIDE SEQUENCE [LARGE SCALE GENOMIC DNA]</scope>
    <source>
        <strain evidence="5 6">Mal4</strain>
    </source>
</reference>
<evidence type="ECO:0000313" key="5">
    <source>
        <dbReference type="EMBL" id="QDU35997.1"/>
    </source>
</evidence>
<dbReference type="EMBL" id="CP036275">
    <property type="protein sequence ID" value="QDU35997.1"/>
    <property type="molecule type" value="Genomic_DNA"/>
</dbReference>
<gene>
    <name evidence="5" type="primary">atsA_6</name>
    <name evidence="5" type="ORF">Mal4_02800</name>
</gene>
<dbReference type="Pfam" id="PF00884">
    <property type="entry name" value="Sulfatase"/>
    <property type="match status" value="1"/>
</dbReference>
<comment type="similarity">
    <text evidence="1">Belongs to the sulfatase family.</text>
</comment>
<evidence type="ECO:0000256" key="2">
    <source>
        <dbReference type="ARBA" id="ARBA00022801"/>
    </source>
</evidence>
<evidence type="ECO:0000256" key="1">
    <source>
        <dbReference type="ARBA" id="ARBA00008779"/>
    </source>
</evidence>
<dbReference type="CDD" id="cd16143">
    <property type="entry name" value="ARS_like"/>
    <property type="match status" value="1"/>
</dbReference>
<dbReference type="InterPro" id="IPR000917">
    <property type="entry name" value="Sulfatase_N"/>
</dbReference>
<evidence type="ECO:0000259" key="4">
    <source>
        <dbReference type="Pfam" id="PF00884"/>
    </source>
</evidence>
<accession>A0A517Z0I8</accession>
<dbReference type="EC" id="3.1.6.1" evidence="5"/>
<dbReference type="SUPFAM" id="SSF53649">
    <property type="entry name" value="Alkaline phosphatase-like"/>
    <property type="match status" value="1"/>
</dbReference>
<proteinExistence type="inferred from homology"/>
<dbReference type="InterPro" id="IPR050738">
    <property type="entry name" value="Sulfatase"/>
</dbReference>
<keyword evidence="6" id="KW-1185">Reference proteome</keyword>
<dbReference type="Gene3D" id="3.30.1120.10">
    <property type="match status" value="1"/>
</dbReference>
<keyword evidence="3" id="KW-0732">Signal</keyword>
<organism evidence="5 6">
    <name type="scientific">Maioricimonas rarisocia</name>
    <dbReference type="NCBI Taxonomy" id="2528026"/>
    <lineage>
        <taxon>Bacteria</taxon>
        <taxon>Pseudomonadati</taxon>
        <taxon>Planctomycetota</taxon>
        <taxon>Planctomycetia</taxon>
        <taxon>Planctomycetales</taxon>
        <taxon>Planctomycetaceae</taxon>
        <taxon>Maioricimonas</taxon>
    </lineage>
</organism>
<dbReference type="Gene3D" id="3.40.720.10">
    <property type="entry name" value="Alkaline Phosphatase, subunit A"/>
    <property type="match status" value="1"/>
</dbReference>
<keyword evidence="2 5" id="KW-0378">Hydrolase</keyword>
<evidence type="ECO:0000256" key="3">
    <source>
        <dbReference type="SAM" id="SignalP"/>
    </source>
</evidence>
<dbReference type="InterPro" id="IPR017850">
    <property type="entry name" value="Alkaline_phosphatase_core_sf"/>
</dbReference>
<dbReference type="PANTHER" id="PTHR42693:SF53">
    <property type="entry name" value="ENDO-4-O-SULFATASE"/>
    <property type="match status" value="1"/>
</dbReference>